<evidence type="ECO:0000256" key="5">
    <source>
        <dbReference type="ARBA" id="ARBA00023136"/>
    </source>
</evidence>
<reference evidence="11 12" key="1">
    <citation type="journal article" date="2019" name="Sci. Rep.">
        <title>Nanopore sequencing improves the draft genome of the human pathogenic amoeba Naegleria fowleri.</title>
        <authorList>
            <person name="Liechti N."/>
            <person name="Schurch N."/>
            <person name="Bruggmann R."/>
            <person name="Wittwer M."/>
        </authorList>
    </citation>
    <scope>NUCLEOTIDE SEQUENCE [LARGE SCALE GENOMIC DNA]</scope>
    <source>
        <strain evidence="11 12">ATCC 30894</strain>
    </source>
</reference>
<dbReference type="CDD" id="cd07302">
    <property type="entry name" value="CHD"/>
    <property type="match status" value="1"/>
</dbReference>
<dbReference type="VEuPathDB" id="AmoebaDB:FDP41_006571"/>
<accession>A0A6A5BNR4</accession>
<evidence type="ECO:0000259" key="10">
    <source>
        <dbReference type="PROSITE" id="PS50125"/>
    </source>
</evidence>
<dbReference type="PROSITE" id="PS50112">
    <property type="entry name" value="PAS"/>
    <property type="match status" value="1"/>
</dbReference>
<comment type="subcellular location">
    <subcellularLocation>
        <location evidence="1">Membrane</location>
    </subcellularLocation>
</comment>
<feature type="domain" description="Guanylate cyclase" evidence="10">
    <location>
        <begin position="630"/>
        <end position="761"/>
    </location>
</feature>
<dbReference type="GO" id="GO:0000166">
    <property type="term" value="F:nucleotide binding"/>
    <property type="evidence" value="ECO:0007669"/>
    <property type="project" value="UniProtKB-KW"/>
</dbReference>
<dbReference type="GeneID" id="68113789"/>
<sequence>MSLTSFSPYMLLDYNSEINEILIPIIQSKQQGAFIGYEKKNVSISEISSLLLNIFANYPSNGFNETITVYDFMMLYLNQERFTEAFVELCYSFIDRCEESYQEGERSFSYFFAAALPIYFTVALILIILLRARYADLKSMLRMYEKQISKDLVGKAYQGLAKKITETQTLNSSQPFWRRAKTLVVLRISFIFCSIVLSMMMMFVELKLNSGLGFVTLKSVKKTVNTLVLGQAINFRMGELFIFNELSKSQLNSNQLLSSQDTLEQYRNFTRFNITEMRGHFNDLIFGKVGESEPVLGSSRKFDAIINGNSCSSTGCTNTSMLSIFDNLAISVSKYNEEMNLNSVSTRELLFKNLQIDKFMQNLSEDLLDFLAIFTLTRAQPSVVLLIVFFIFGFLSCTVLWYLIYGNITSFREEVHHIRLLLNYIGFDYIDSNKVLKNFVLYNDLPVKRTFLGSSRSKITPLDSGEEIKLNSILNAAVDGIVLCNADCDIQLFNPAAQRMFGCQQSDAIGSCLFSLFDSNSQVEKIIRDMIKICNDSKGNTNGETVEVDAIRKNQTKFPTRIDIFTTLFDGKPLVSIMIKDITSEKKQNALLAQEKQKSEALLKNILPDSVAQQLKAGETFIAEKINDITCFFSDMVEFTSLSSNLNSTQLVKMLNTVVNGCDLLTEKHQLEKIKTIGDAYFCVGGIGNTQSDHPERTLRFGLDIFTVLREFNLKNWRDIGRQINVRVGINTGPVVGGVIGTKKFAYDLWGDTINVASRMESTSLSGRIQISRSTYERVWDIMGLSYEERNVQVKGKGLCTTYLVDAKHHVNPIVEFENEEEVVSSKDIPVDKTNISDI</sequence>
<evidence type="ECO:0000256" key="6">
    <source>
        <dbReference type="ARBA" id="ARBA00023239"/>
    </source>
</evidence>
<feature type="transmembrane region" description="Helical" evidence="8">
    <location>
        <begin position="108"/>
        <end position="130"/>
    </location>
</feature>
<dbReference type="NCBIfam" id="TIGR00229">
    <property type="entry name" value="sensory_box"/>
    <property type="match status" value="1"/>
</dbReference>
<evidence type="ECO:0000256" key="1">
    <source>
        <dbReference type="ARBA" id="ARBA00004370"/>
    </source>
</evidence>
<dbReference type="VEuPathDB" id="AmoebaDB:NF0058580"/>
<proteinExistence type="inferred from homology"/>
<dbReference type="RefSeq" id="XP_044559252.1">
    <property type="nucleotide sequence ID" value="XM_044710221.1"/>
</dbReference>
<dbReference type="CDD" id="cd00130">
    <property type="entry name" value="PAS"/>
    <property type="match status" value="1"/>
</dbReference>
<dbReference type="SMART" id="SM00044">
    <property type="entry name" value="CYCc"/>
    <property type="match status" value="1"/>
</dbReference>
<feature type="domain" description="PAS" evidence="9">
    <location>
        <begin position="466"/>
        <end position="510"/>
    </location>
</feature>
<dbReference type="GO" id="GO:0007168">
    <property type="term" value="P:receptor guanylyl cyclase signaling pathway"/>
    <property type="evidence" value="ECO:0007669"/>
    <property type="project" value="TreeGrafter"/>
</dbReference>
<dbReference type="Pfam" id="PF13426">
    <property type="entry name" value="PAS_9"/>
    <property type="match status" value="1"/>
</dbReference>
<dbReference type="SUPFAM" id="SSF55785">
    <property type="entry name" value="PYP-like sensor domain (PAS domain)"/>
    <property type="match status" value="1"/>
</dbReference>
<dbReference type="InterPro" id="IPR029787">
    <property type="entry name" value="Nucleotide_cyclase"/>
</dbReference>
<keyword evidence="12" id="KW-1185">Reference proteome</keyword>
<comment type="similarity">
    <text evidence="7">Belongs to the adenylyl cyclase class-4/guanylyl cyclase family.</text>
</comment>
<comment type="caution">
    <text evidence="11">The sequence shown here is derived from an EMBL/GenBank/DDBJ whole genome shotgun (WGS) entry which is preliminary data.</text>
</comment>
<dbReference type="InterPro" id="IPR018297">
    <property type="entry name" value="A/G_cyclase_CS"/>
</dbReference>
<evidence type="ECO:0000259" key="9">
    <source>
        <dbReference type="PROSITE" id="PS50112"/>
    </source>
</evidence>
<dbReference type="VEuPathDB" id="AmoebaDB:NF0058570"/>
<keyword evidence="5 8" id="KW-0472">Membrane</keyword>
<keyword evidence="6 7" id="KW-0456">Lyase</keyword>
<dbReference type="OrthoDB" id="6127067at2759"/>
<evidence type="ECO:0000256" key="3">
    <source>
        <dbReference type="ARBA" id="ARBA00022741"/>
    </source>
</evidence>
<dbReference type="Gene3D" id="3.30.450.20">
    <property type="entry name" value="PAS domain"/>
    <property type="match status" value="1"/>
</dbReference>
<dbReference type="PANTHER" id="PTHR11920">
    <property type="entry name" value="GUANYLYL CYCLASE"/>
    <property type="match status" value="1"/>
</dbReference>
<evidence type="ECO:0008006" key="13">
    <source>
        <dbReference type="Google" id="ProtNLM"/>
    </source>
</evidence>
<evidence type="ECO:0000256" key="7">
    <source>
        <dbReference type="RuleBase" id="RU000405"/>
    </source>
</evidence>
<dbReference type="GO" id="GO:0035556">
    <property type="term" value="P:intracellular signal transduction"/>
    <property type="evidence" value="ECO:0007669"/>
    <property type="project" value="InterPro"/>
</dbReference>
<dbReference type="Pfam" id="PF00211">
    <property type="entry name" value="Guanylate_cyc"/>
    <property type="match status" value="1"/>
</dbReference>
<gene>
    <name evidence="11" type="ORF">FDP41_006571</name>
</gene>
<dbReference type="PROSITE" id="PS00452">
    <property type="entry name" value="GUANYLATE_CYCLASE_1"/>
    <property type="match status" value="1"/>
</dbReference>
<organism evidence="11 12">
    <name type="scientific">Naegleria fowleri</name>
    <name type="common">Brain eating amoeba</name>
    <dbReference type="NCBI Taxonomy" id="5763"/>
    <lineage>
        <taxon>Eukaryota</taxon>
        <taxon>Discoba</taxon>
        <taxon>Heterolobosea</taxon>
        <taxon>Tetramitia</taxon>
        <taxon>Eutetramitia</taxon>
        <taxon>Vahlkampfiidae</taxon>
        <taxon>Naegleria</taxon>
    </lineage>
</organism>
<dbReference type="InterPro" id="IPR050401">
    <property type="entry name" value="Cyclic_nucleotide_synthase"/>
</dbReference>
<protein>
    <recommendedName>
        <fullName evidence="13">Guanylate cyclase domain-containing protein</fullName>
    </recommendedName>
</protein>
<dbReference type="SMART" id="SM00091">
    <property type="entry name" value="PAS"/>
    <property type="match status" value="1"/>
</dbReference>
<dbReference type="GO" id="GO:0004016">
    <property type="term" value="F:adenylate cyclase activity"/>
    <property type="evidence" value="ECO:0007669"/>
    <property type="project" value="TreeGrafter"/>
</dbReference>
<name>A0A6A5BNR4_NAEFO</name>
<dbReference type="GO" id="GO:0001653">
    <property type="term" value="F:peptide receptor activity"/>
    <property type="evidence" value="ECO:0007669"/>
    <property type="project" value="TreeGrafter"/>
</dbReference>
<dbReference type="InterPro" id="IPR000014">
    <property type="entry name" value="PAS"/>
</dbReference>
<dbReference type="Gene3D" id="3.30.70.1230">
    <property type="entry name" value="Nucleotide cyclase"/>
    <property type="match status" value="1"/>
</dbReference>
<dbReference type="SUPFAM" id="SSF55073">
    <property type="entry name" value="Nucleotide cyclase"/>
    <property type="match status" value="1"/>
</dbReference>
<dbReference type="GO" id="GO:0004383">
    <property type="term" value="F:guanylate cyclase activity"/>
    <property type="evidence" value="ECO:0007669"/>
    <property type="project" value="TreeGrafter"/>
</dbReference>
<keyword evidence="4 8" id="KW-1133">Transmembrane helix</keyword>
<dbReference type="Proteomes" id="UP000444721">
    <property type="component" value="Unassembled WGS sequence"/>
</dbReference>
<evidence type="ECO:0000256" key="4">
    <source>
        <dbReference type="ARBA" id="ARBA00022989"/>
    </source>
</evidence>
<evidence type="ECO:0000313" key="11">
    <source>
        <dbReference type="EMBL" id="KAF0974539.1"/>
    </source>
</evidence>
<keyword evidence="3" id="KW-0547">Nucleotide-binding</keyword>
<dbReference type="PROSITE" id="PS50125">
    <property type="entry name" value="GUANYLATE_CYCLASE_2"/>
    <property type="match status" value="1"/>
</dbReference>
<feature type="transmembrane region" description="Helical" evidence="8">
    <location>
        <begin position="383"/>
        <end position="404"/>
    </location>
</feature>
<feature type="transmembrane region" description="Helical" evidence="8">
    <location>
        <begin position="184"/>
        <end position="204"/>
    </location>
</feature>
<keyword evidence="2 8" id="KW-0812">Transmembrane</keyword>
<dbReference type="InterPro" id="IPR035965">
    <property type="entry name" value="PAS-like_dom_sf"/>
</dbReference>
<dbReference type="VEuPathDB" id="AmoebaDB:NfTy_088940"/>
<dbReference type="EMBL" id="VFQX01000052">
    <property type="protein sequence ID" value="KAF0974539.1"/>
    <property type="molecule type" value="Genomic_DNA"/>
</dbReference>
<evidence type="ECO:0000313" key="12">
    <source>
        <dbReference type="Proteomes" id="UP000444721"/>
    </source>
</evidence>
<dbReference type="AlphaFoldDB" id="A0A6A5BNR4"/>
<dbReference type="InterPro" id="IPR001054">
    <property type="entry name" value="A/G_cyclase"/>
</dbReference>
<evidence type="ECO:0000256" key="8">
    <source>
        <dbReference type="SAM" id="Phobius"/>
    </source>
</evidence>
<dbReference type="GO" id="GO:0005886">
    <property type="term" value="C:plasma membrane"/>
    <property type="evidence" value="ECO:0007669"/>
    <property type="project" value="TreeGrafter"/>
</dbReference>
<dbReference type="PANTHER" id="PTHR11920:SF335">
    <property type="entry name" value="GUANYLATE CYCLASE"/>
    <property type="match status" value="1"/>
</dbReference>
<evidence type="ECO:0000256" key="2">
    <source>
        <dbReference type="ARBA" id="ARBA00022692"/>
    </source>
</evidence>